<comment type="subunit">
    <text evidence="2">Homodimer.</text>
</comment>
<dbReference type="SUPFAM" id="SSF47616">
    <property type="entry name" value="GST C-terminal domain-like"/>
    <property type="match status" value="1"/>
</dbReference>
<dbReference type="SFLD" id="SFLDS00019">
    <property type="entry name" value="Glutathione_Transferase_(cytos"/>
    <property type="match status" value="1"/>
</dbReference>
<comment type="similarity">
    <text evidence="1">Belongs to the GST superfamily. Mu family.</text>
</comment>
<sequence length="224" mass="26528">MAPTIGYWPIRALVDPILLCMHQLKQSYRIKHYKFGGPPDHLGNEWPVDKERLGLTYPNIPYLIDGDVKVTQCLAILRYIGRKYNFGPKSEEEIIRSDIFEQGAHEMLYTCFRVWYVDTEEELNKAKPHLHPYLRQRLEQTSTALGSNRFILGDRMTYVDCLLYSVLDYIRLYDEDYLSRNQNLRDFLDRIESLPEIKKYHESKRFSRFPICAPNARWGNNQST</sequence>
<dbReference type="GO" id="GO:0004364">
    <property type="term" value="F:glutathione transferase activity"/>
    <property type="evidence" value="ECO:0007669"/>
    <property type="project" value="UniProtKB-EC"/>
</dbReference>
<accession>H9BTE2</accession>
<reference evidence="7" key="1">
    <citation type="submission" date="2011-11" db="EMBL/GenBank/DDBJ databases">
        <authorList>
            <person name="Niu J."/>
            <person name="Zhang K."/>
            <person name="Ding T."/>
            <person name="Wang J."/>
        </authorList>
    </citation>
    <scope>NUCLEOTIDE SEQUENCE</scope>
</reference>
<keyword evidence="4 7" id="KW-0808">Transferase</keyword>
<dbReference type="Gene3D" id="1.20.1050.10">
    <property type="match status" value="1"/>
</dbReference>
<organism evidence="7">
    <name type="scientific">Panonychus citri</name>
    <name type="common">Citrus red mite</name>
    <name type="synonym">Tetranychus citri</name>
    <dbReference type="NCBI Taxonomy" id="50023"/>
    <lineage>
        <taxon>Eukaryota</taxon>
        <taxon>Metazoa</taxon>
        <taxon>Ecdysozoa</taxon>
        <taxon>Arthropoda</taxon>
        <taxon>Chelicerata</taxon>
        <taxon>Arachnida</taxon>
        <taxon>Acari</taxon>
        <taxon>Acariformes</taxon>
        <taxon>Trombidiformes</taxon>
        <taxon>Prostigmata</taxon>
        <taxon>Eleutherengona</taxon>
        <taxon>Raphignathae</taxon>
        <taxon>Tetranychoidea</taxon>
        <taxon>Tetranychidae</taxon>
        <taxon>Panonychus</taxon>
    </lineage>
</organism>
<dbReference type="InterPro" id="IPR036249">
    <property type="entry name" value="Thioredoxin-like_sf"/>
</dbReference>
<evidence type="ECO:0000313" key="7">
    <source>
        <dbReference type="EMBL" id="AFD36887.1"/>
    </source>
</evidence>
<evidence type="ECO:0000256" key="1">
    <source>
        <dbReference type="ARBA" id="ARBA00005861"/>
    </source>
</evidence>
<dbReference type="SUPFAM" id="SSF52833">
    <property type="entry name" value="Thioredoxin-like"/>
    <property type="match status" value="1"/>
</dbReference>
<name>H9BTE2_PANCT</name>
<dbReference type="InterPro" id="IPR004046">
    <property type="entry name" value="GST_C"/>
</dbReference>
<dbReference type="InterPro" id="IPR004045">
    <property type="entry name" value="Glutathione_S-Trfase_N"/>
</dbReference>
<reference evidence="7" key="2">
    <citation type="journal article" date="2013" name="Int. J. Mol. Sci.">
        <title>Identification and Characterization of Seven Glutathione S-Transferase Genes from Citrus Red Mite, Panonychus citri (McGregor).</title>
        <authorList>
            <person name="Liao C.Y."/>
            <person name="Zhang K."/>
            <person name="Niu J.Z."/>
            <person name="Ding T.B."/>
            <person name="Zhong R."/>
            <person name="Xia W.K."/>
            <person name="Dou W."/>
            <person name="Wang J.J."/>
        </authorList>
    </citation>
    <scope>NUCLEOTIDE SEQUENCE</scope>
</reference>
<dbReference type="InterPro" id="IPR010987">
    <property type="entry name" value="Glutathione-S-Trfase_C-like"/>
</dbReference>
<dbReference type="Gene3D" id="3.40.30.10">
    <property type="entry name" value="Glutaredoxin"/>
    <property type="match status" value="1"/>
</dbReference>
<protein>
    <recommendedName>
        <fullName evidence="3">glutathione transferase</fullName>
        <ecNumber evidence="3">2.5.1.18</ecNumber>
    </recommendedName>
</protein>
<dbReference type="GO" id="GO:0006749">
    <property type="term" value="P:glutathione metabolic process"/>
    <property type="evidence" value="ECO:0007669"/>
    <property type="project" value="TreeGrafter"/>
</dbReference>
<dbReference type="AlphaFoldDB" id="H9BTE2"/>
<feature type="domain" description="GST N-terminal" evidence="5">
    <location>
        <begin position="1"/>
        <end position="88"/>
    </location>
</feature>
<dbReference type="InterPro" id="IPR050213">
    <property type="entry name" value="GST_superfamily"/>
</dbReference>
<evidence type="ECO:0000256" key="3">
    <source>
        <dbReference type="ARBA" id="ARBA00012452"/>
    </source>
</evidence>
<dbReference type="EC" id="2.5.1.18" evidence="3"/>
<dbReference type="PANTHER" id="PTHR11571:SF253">
    <property type="entry name" value="S-TRANSFERASE, PUTATIVE-RELATED"/>
    <property type="match status" value="1"/>
</dbReference>
<dbReference type="PROSITE" id="PS50405">
    <property type="entry name" value="GST_CTER"/>
    <property type="match status" value="1"/>
</dbReference>
<dbReference type="PROSITE" id="PS50404">
    <property type="entry name" value="GST_NTER"/>
    <property type="match status" value="1"/>
</dbReference>
<dbReference type="InterPro" id="IPR040079">
    <property type="entry name" value="Glutathione_S-Trfase"/>
</dbReference>
<evidence type="ECO:0000259" key="6">
    <source>
        <dbReference type="PROSITE" id="PS50405"/>
    </source>
</evidence>
<dbReference type="InterPro" id="IPR036282">
    <property type="entry name" value="Glutathione-S-Trfase_C_sf"/>
</dbReference>
<evidence type="ECO:0000256" key="4">
    <source>
        <dbReference type="ARBA" id="ARBA00022679"/>
    </source>
</evidence>
<dbReference type="GO" id="GO:0042178">
    <property type="term" value="P:xenobiotic catabolic process"/>
    <property type="evidence" value="ECO:0007669"/>
    <property type="project" value="UniProtKB-ARBA"/>
</dbReference>
<proteinExistence type="evidence at transcript level"/>
<evidence type="ECO:0000259" key="5">
    <source>
        <dbReference type="PROSITE" id="PS50404"/>
    </source>
</evidence>
<dbReference type="Pfam" id="PF14497">
    <property type="entry name" value="GST_C_3"/>
    <property type="match status" value="1"/>
</dbReference>
<evidence type="ECO:0000256" key="2">
    <source>
        <dbReference type="ARBA" id="ARBA00011738"/>
    </source>
</evidence>
<dbReference type="Pfam" id="PF02798">
    <property type="entry name" value="GST_N"/>
    <property type="match status" value="1"/>
</dbReference>
<dbReference type="PANTHER" id="PTHR11571">
    <property type="entry name" value="GLUTATHIONE S-TRANSFERASE"/>
    <property type="match status" value="1"/>
</dbReference>
<feature type="domain" description="GST C-terminal" evidence="6">
    <location>
        <begin position="90"/>
        <end position="211"/>
    </location>
</feature>
<dbReference type="FunFam" id="1.20.1050.10:FF:000101">
    <property type="entry name" value="Glutathione S-transferase Mu 4"/>
    <property type="match status" value="1"/>
</dbReference>
<dbReference type="OrthoDB" id="6516070at2759"/>
<dbReference type="EMBL" id="JQ069034">
    <property type="protein sequence ID" value="AFD36887.1"/>
    <property type="molecule type" value="mRNA"/>
</dbReference>